<gene>
    <name evidence="7" type="ORF">LAZ67_8000819</name>
</gene>
<dbReference type="Proteomes" id="UP001235939">
    <property type="component" value="Chromosome 08"/>
</dbReference>
<dbReference type="Gene3D" id="2.20.25.420">
    <property type="entry name" value="ZPR1, zinc finger domain"/>
    <property type="match status" value="2"/>
</dbReference>
<dbReference type="NCBIfam" id="TIGR00310">
    <property type="entry name" value="ZPR1_znf"/>
    <property type="match status" value="1"/>
</dbReference>
<organism evidence="7 8">
    <name type="scientific">Cordylochernes scorpioides</name>
    <dbReference type="NCBI Taxonomy" id="51811"/>
    <lineage>
        <taxon>Eukaryota</taxon>
        <taxon>Metazoa</taxon>
        <taxon>Ecdysozoa</taxon>
        <taxon>Arthropoda</taxon>
        <taxon>Chelicerata</taxon>
        <taxon>Arachnida</taxon>
        <taxon>Pseudoscorpiones</taxon>
        <taxon>Cheliferoidea</taxon>
        <taxon>Chernetidae</taxon>
        <taxon>Cordylochernes</taxon>
    </lineage>
</organism>
<keyword evidence="3" id="KW-0863">Zinc-finger</keyword>
<dbReference type="InterPro" id="IPR040141">
    <property type="entry name" value="ZPR1"/>
</dbReference>
<comment type="similarity">
    <text evidence="1">Belongs to the ZPR1 family.</text>
</comment>
<keyword evidence="8" id="KW-1185">Reference proteome</keyword>
<keyword evidence="2" id="KW-0479">Metal-binding</keyword>
<evidence type="ECO:0000313" key="7">
    <source>
        <dbReference type="EMBL" id="UYV70843.1"/>
    </source>
</evidence>
<protein>
    <submittedName>
        <fullName evidence="7">ZPR1</fullName>
    </submittedName>
</protein>
<evidence type="ECO:0000259" key="6">
    <source>
        <dbReference type="SMART" id="SM00709"/>
    </source>
</evidence>
<evidence type="ECO:0000313" key="8">
    <source>
        <dbReference type="Proteomes" id="UP001235939"/>
    </source>
</evidence>
<dbReference type="InterPro" id="IPR056180">
    <property type="entry name" value="ZPR1_jr_dom"/>
</dbReference>
<sequence>MSENIQNESEKGEEPLFKDISGDDINPGITEIDSLCLNCRKDGKTNLMLTKIPFYKEVVLMSFNCEHCGWQNNELQHVADIQERGISYSLKVSSPEDLNRQVVKSEWASVSIPEVDFEIPPKTQEGSVTTIEGVLSRAITGLSLRLQSGPVDERLANFIVKLQELKEVEIPFTFVLDDPSGNSFLQNLMVPAKDPKLEESRYIRTIEQDRMLGIQAATKVDDNDAPAEDLDVAGEVYSFATACPSCGSQQCTTDMKLTHIPHFKDVVIMATTCLACGHRTNEVKSGGGIEPQGIRIELHMTSSRDLTRDLLKKKVSNAGIEPGS</sequence>
<feature type="compositionally biased region" description="Basic and acidic residues" evidence="5">
    <location>
        <begin position="8"/>
        <end position="21"/>
    </location>
</feature>
<dbReference type="Gene3D" id="2.60.120.1040">
    <property type="entry name" value="ZPR1, A/B domain"/>
    <property type="match status" value="1"/>
</dbReference>
<feature type="domain" description="Zinc finger ZPR1-type" evidence="6">
    <location>
        <begin position="241"/>
        <end position="322"/>
    </location>
</feature>
<proteinExistence type="inferred from homology"/>
<dbReference type="InterPro" id="IPR042452">
    <property type="entry name" value="ZPR1_Znf1/2"/>
</dbReference>
<feature type="domain" description="Zinc finger ZPR1-type" evidence="6">
    <location>
        <begin position="34"/>
        <end position="187"/>
    </location>
</feature>
<name>A0ABY6KSY1_9ARAC</name>
<evidence type="ECO:0000256" key="3">
    <source>
        <dbReference type="ARBA" id="ARBA00022771"/>
    </source>
</evidence>
<dbReference type="EMBL" id="CP092870">
    <property type="protein sequence ID" value="UYV70843.1"/>
    <property type="molecule type" value="Genomic_DNA"/>
</dbReference>
<reference evidence="7 8" key="1">
    <citation type="submission" date="2022-01" db="EMBL/GenBank/DDBJ databases">
        <title>A chromosomal length assembly of Cordylochernes scorpioides.</title>
        <authorList>
            <person name="Zeh D."/>
            <person name="Zeh J."/>
        </authorList>
    </citation>
    <scope>NUCLEOTIDE SEQUENCE [LARGE SCALE GENOMIC DNA]</scope>
    <source>
        <strain evidence="7">IN4F17</strain>
        <tissue evidence="7">Whole Body</tissue>
    </source>
</reference>
<accession>A0ABY6KSY1</accession>
<dbReference type="Pfam" id="PF22794">
    <property type="entry name" value="jr-ZPR1"/>
    <property type="match status" value="1"/>
</dbReference>
<dbReference type="InterPro" id="IPR042451">
    <property type="entry name" value="ZPR1_A/B_dom"/>
</dbReference>
<dbReference type="PANTHER" id="PTHR10876:SF0">
    <property type="entry name" value="ZINC FINGER PROTEIN ZPR1"/>
    <property type="match status" value="1"/>
</dbReference>
<dbReference type="PANTHER" id="PTHR10876">
    <property type="entry name" value="ZINC FINGER PROTEIN ZPR1"/>
    <property type="match status" value="1"/>
</dbReference>
<dbReference type="SMART" id="SM00709">
    <property type="entry name" value="Zpr1"/>
    <property type="match status" value="2"/>
</dbReference>
<evidence type="ECO:0000256" key="1">
    <source>
        <dbReference type="ARBA" id="ARBA00008354"/>
    </source>
</evidence>
<evidence type="ECO:0000256" key="2">
    <source>
        <dbReference type="ARBA" id="ARBA00022723"/>
    </source>
</evidence>
<feature type="region of interest" description="Disordered" evidence="5">
    <location>
        <begin position="1"/>
        <end position="22"/>
    </location>
</feature>
<dbReference type="InterPro" id="IPR004457">
    <property type="entry name" value="Znf_ZPR1"/>
</dbReference>
<keyword evidence="4" id="KW-0862">Zinc</keyword>
<evidence type="ECO:0000256" key="4">
    <source>
        <dbReference type="ARBA" id="ARBA00022833"/>
    </source>
</evidence>
<evidence type="ECO:0000256" key="5">
    <source>
        <dbReference type="SAM" id="MobiDB-lite"/>
    </source>
</evidence>
<dbReference type="Pfam" id="PF03367">
    <property type="entry name" value="Zn_ribbon_ZPR1"/>
    <property type="match status" value="2"/>
</dbReference>